<dbReference type="STRING" id="6184.A0A430QHY6"/>
<dbReference type="Gene3D" id="3.40.250.10">
    <property type="entry name" value="Rhodanese-like domain"/>
    <property type="match status" value="1"/>
</dbReference>
<feature type="domain" description="Rhodanese" evidence="2">
    <location>
        <begin position="190"/>
        <end position="318"/>
    </location>
</feature>
<gene>
    <name evidence="3" type="ORF">DC041_0009655</name>
</gene>
<dbReference type="InterPro" id="IPR036873">
    <property type="entry name" value="Rhodanese-like_dom_sf"/>
</dbReference>
<dbReference type="PANTHER" id="PTHR10828">
    <property type="entry name" value="M-PHASE INDUCER PHOSPHATASE DUAL SPECIFICITY PHOSPHATASE CDC25"/>
    <property type="match status" value="1"/>
</dbReference>
<dbReference type="GO" id="GO:0004725">
    <property type="term" value="F:protein tyrosine phosphatase activity"/>
    <property type="evidence" value="ECO:0007669"/>
    <property type="project" value="TreeGrafter"/>
</dbReference>
<feature type="region of interest" description="Disordered" evidence="1">
    <location>
        <begin position="139"/>
        <end position="159"/>
    </location>
</feature>
<dbReference type="GO" id="GO:0005634">
    <property type="term" value="C:nucleus"/>
    <property type="evidence" value="ECO:0007669"/>
    <property type="project" value="TreeGrafter"/>
</dbReference>
<dbReference type="Proteomes" id="UP000290809">
    <property type="component" value="Unassembled WGS sequence"/>
</dbReference>
<dbReference type="InterPro" id="IPR001763">
    <property type="entry name" value="Rhodanese-like_dom"/>
</dbReference>
<evidence type="ECO:0000313" key="4">
    <source>
        <dbReference type="Proteomes" id="UP000290809"/>
    </source>
</evidence>
<dbReference type="GO" id="GO:0110032">
    <property type="term" value="P:positive regulation of G2/MI transition of meiotic cell cycle"/>
    <property type="evidence" value="ECO:0007669"/>
    <property type="project" value="TreeGrafter"/>
</dbReference>
<protein>
    <recommendedName>
        <fullName evidence="2">Rhodanese domain-containing protein</fullName>
    </recommendedName>
</protein>
<feature type="compositionally biased region" description="Low complexity" evidence="1">
    <location>
        <begin position="404"/>
        <end position="441"/>
    </location>
</feature>
<dbReference type="PANTHER" id="PTHR10828:SF17">
    <property type="entry name" value="PROTEIN-TYROSINE-PHOSPHATASE"/>
    <property type="match status" value="1"/>
</dbReference>
<dbReference type="GO" id="GO:0000086">
    <property type="term" value="P:G2/M transition of mitotic cell cycle"/>
    <property type="evidence" value="ECO:0007669"/>
    <property type="project" value="TreeGrafter"/>
</dbReference>
<dbReference type="PROSITE" id="PS50206">
    <property type="entry name" value="RHODANESE_3"/>
    <property type="match status" value="1"/>
</dbReference>
<dbReference type="GO" id="GO:0005737">
    <property type="term" value="C:cytoplasm"/>
    <property type="evidence" value="ECO:0007669"/>
    <property type="project" value="TreeGrafter"/>
</dbReference>
<dbReference type="EMBL" id="QMKO01001700">
    <property type="protein sequence ID" value="RTG87276.1"/>
    <property type="molecule type" value="Genomic_DNA"/>
</dbReference>
<evidence type="ECO:0000259" key="2">
    <source>
        <dbReference type="PROSITE" id="PS50206"/>
    </source>
</evidence>
<dbReference type="AlphaFoldDB" id="A0A430QHY6"/>
<name>A0A430QHY6_SCHBO</name>
<organism evidence="3 4">
    <name type="scientific">Schistosoma bovis</name>
    <name type="common">Blood fluke</name>
    <dbReference type="NCBI Taxonomy" id="6184"/>
    <lineage>
        <taxon>Eukaryota</taxon>
        <taxon>Metazoa</taxon>
        <taxon>Spiralia</taxon>
        <taxon>Lophotrochozoa</taxon>
        <taxon>Platyhelminthes</taxon>
        <taxon>Trematoda</taxon>
        <taxon>Digenea</taxon>
        <taxon>Strigeidida</taxon>
        <taxon>Schistosomatoidea</taxon>
        <taxon>Schistosomatidae</taxon>
        <taxon>Schistosoma</taxon>
    </lineage>
</organism>
<dbReference type="SMART" id="SM00450">
    <property type="entry name" value="RHOD"/>
    <property type="match status" value="1"/>
</dbReference>
<evidence type="ECO:0000313" key="3">
    <source>
        <dbReference type="EMBL" id="RTG87276.1"/>
    </source>
</evidence>
<feature type="region of interest" description="Disordered" evidence="1">
    <location>
        <begin position="366"/>
        <end position="387"/>
    </location>
</feature>
<keyword evidence="4" id="KW-1185">Reference proteome</keyword>
<evidence type="ECO:0000256" key="1">
    <source>
        <dbReference type="SAM" id="MobiDB-lite"/>
    </source>
</evidence>
<accession>A0A430QHY6</accession>
<dbReference type="Pfam" id="PF00581">
    <property type="entry name" value="Rhodanese"/>
    <property type="match status" value="1"/>
</dbReference>
<proteinExistence type="predicted"/>
<dbReference type="GO" id="GO:0010971">
    <property type="term" value="P:positive regulation of G2/M transition of mitotic cell cycle"/>
    <property type="evidence" value="ECO:0007669"/>
    <property type="project" value="TreeGrafter"/>
</dbReference>
<feature type="compositionally biased region" description="Low complexity" evidence="1">
    <location>
        <begin position="367"/>
        <end position="387"/>
    </location>
</feature>
<dbReference type="SUPFAM" id="SSF52821">
    <property type="entry name" value="Rhodanese/Cell cycle control phosphatase"/>
    <property type="match status" value="1"/>
</dbReference>
<comment type="caution">
    <text evidence="3">The sequence shown here is derived from an EMBL/GenBank/DDBJ whole genome shotgun (WGS) entry which is preliminary data.</text>
</comment>
<feature type="non-terminal residue" evidence="3">
    <location>
        <position position="1"/>
    </location>
</feature>
<sequence>EINVELASMLEKCNRAYECPTVKMNLMKDQYERRLTDLNSECTNLQNISQRDLKKTKEQNSLHHYDFWTLNNSLHSPWPSIEVDQLANWLIEMKSMILEKSPIFQKSVCTLSYSFSSNSSSSSCCSSCSSCSSSCSPSSSSSSSEVFGPNEEQLSGEGNKRSKCCLHDLRYKHKLQNQQKMTTLSKFKMNPKHFVIIDCRYPHEYNAGHIFSAINLSDWPKLYKYFFGIKQQSIETTEMDLSNSLYSTEQLIEPKPSHTIFILYCEFSTKRAPQLFYLLRNHDRLLHFNSYPALKYPFVYILHGGYSTFYKKYPYLCEPDLLSIWHKHCKLVNKQSMNSHSQVYPDKNHNEILIYTTANIIPINDMNTTTTTTPNNNNNNNNSSTSTNIKELQFSNEDKKKSYSCDLTTDTSTSSKSDSNTSSTINVNNISPLPSSSSTSSVITISTTSTNTRIKNQNVLNNSTTFGSRNRRQDWCKWPICIQYRTTGYCLGYNPNGTLPASSQMCQAAHIGPNDQVPLSSDGQLTCNRSDCYFYHPPKLIRDKIVAKRHAQYLREKVIRDASKSRKLNGLLTFEQNINAGNNITRISQNKLTTNKSCNQSVVPQELIRITDIHSSSSVINRDNLHNFLHDCHADSIQLTNPTHHLLQQHSLPSSSLPLHQSSQLNQQTNFNPFIQCGTTNQSNSHLNPNSISSYLSNILLSNLLYIPPSSINSSLFLPNPRPVLTNTTKSQFPDINLFCTPNQIDYEKLCNLIFLNSTPLTQPIYSSNLTTSWSKLLDTLIMNNPSLFLANIPQNTTIPINSHANCLTSQFVDSILPFNYLLNVPYSSTTNEINNTLPTALFPLNQGIELLPHVGMTNTVESQSNISSISYSSAISQSYVMSSPPSSSLLLSNTPINPEILLQNSQFLIPTDHTLNVNLNTTTTKSTVITTSIGSPTSLSTTTTTTTNNVSIINST</sequence>
<feature type="region of interest" description="Disordered" evidence="1">
    <location>
        <begin position="403"/>
        <end position="441"/>
    </location>
</feature>
<reference evidence="3 4" key="1">
    <citation type="journal article" date="2019" name="PLoS Pathog.">
        <title>Genome sequence of the bovine parasite Schistosoma bovis Tanzania.</title>
        <authorList>
            <person name="Oey H."/>
            <person name="Zakrzewski M."/>
            <person name="Gobert G."/>
            <person name="Gravermann K."/>
            <person name="Stoye J."/>
            <person name="Jones M."/>
            <person name="Mcmanus D."/>
            <person name="Krause L."/>
        </authorList>
    </citation>
    <scope>NUCLEOTIDE SEQUENCE [LARGE SCALE GENOMIC DNA]</scope>
    <source>
        <strain evidence="3 4">TAN1997</strain>
    </source>
</reference>